<evidence type="ECO:0008006" key="4">
    <source>
        <dbReference type="Google" id="ProtNLM"/>
    </source>
</evidence>
<accession>A0ABQ6YGF3</accession>
<proteinExistence type="predicted"/>
<evidence type="ECO:0000256" key="1">
    <source>
        <dbReference type="SAM" id="MobiDB-lite"/>
    </source>
</evidence>
<evidence type="ECO:0000313" key="3">
    <source>
        <dbReference type="Proteomes" id="UP000798951"/>
    </source>
</evidence>
<dbReference type="RefSeq" id="WP_067986851.1">
    <property type="nucleotide sequence ID" value="NZ_VMSD01000010.1"/>
</dbReference>
<gene>
    <name evidence="2" type="ORF">FNL39_11077</name>
</gene>
<evidence type="ECO:0000313" key="2">
    <source>
        <dbReference type="EMBL" id="KAF0844845.1"/>
    </source>
</evidence>
<keyword evidence="3" id="KW-1185">Reference proteome</keyword>
<dbReference type="EMBL" id="VMSD01000010">
    <property type="protein sequence ID" value="KAF0844845.1"/>
    <property type="molecule type" value="Genomic_DNA"/>
</dbReference>
<name>A0ABQ6YGF3_9NOCA</name>
<comment type="caution">
    <text evidence="2">The sequence shown here is derived from an EMBL/GenBank/DDBJ whole genome shotgun (WGS) entry which is preliminary data.</text>
</comment>
<protein>
    <recommendedName>
        <fullName evidence="4">Ig-like domain-containing protein</fullName>
    </recommendedName>
</protein>
<feature type="region of interest" description="Disordered" evidence="1">
    <location>
        <begin position="1"/>
        <end position="27"/>
    </location>
</feature>
<reference evidence="2 3" key="1">
    <citation type="submission" date="2019-07" db="EMBL/GenBank/DDBJ databases">
        <title>Genomic Encyclopedia of Type Strains, Phase IV (KMG-IV): sequencing the most valuable type-strain genomes for metagenomic binning, comparative biology and taxonomic classification.</title>
        <authorList>
            <person name="Goeker M."/>
        </authorList>
    </citation>
    <scope>NUCLEOTIDE SEQUENCE [LARGE SCALE GENOMIC DNA]</scope>
    <source>
        <strain evidence="2 3">DSM 44831</strain>
    </source>
</reference>
<organism evidence="2 3">
    <name type="scientific">Nocardia caishijiensis</name>
    <dbReference type="NCBI Taxonomy" id="184756"/>
    <lineage>
        <taxon>Bacteria</taxon>
        <taxon>Bacillati</taxon>
        <taxon>Actinomycetota</taxon>
        <taxon>Actinomycetes</taxon>
        <taxon>Mycobacteriales</taxon>
        <taxon>Nocardiaceae</taxon>
        <taxon>Nocardia</taxon>
    </lineage>
</organism>
<feature type="compositionally biased region" description="Polar residues" evidence="1">
    <location>
        <begin position="1"/>
        <end position="15"/>
    </location>
</feature>
<dbReference type="Proteomes" id="UP000798951">
    <property type="component" value="Unassembled WGS sequence"/>
</dbReference>
<sequence length="127" mass="13508">MGESNTITAQTTGSPTGVWDDPWPKGHPVEGERVAIFAFDITAVDGSSSRIRTYHVSTPDRACDGPVAPPHTTPQGDTVRWLGFGTGTVVRSAEHMSGEQALMAPDESAEAMFRCQVRPDNPIPSGS</sequence>